<evidence type="ECO:0000256" key="1">
    <source>
        <dbReference type="ARBA" id="ARBA00009422"/>
    </source>
</evidence>
<dbReference type="GO" id="GO:0034058">
    <property type="term" value="P:endosomal vesicle fusion"/>
    <property type="evidence" value="ECO:0007669"/>
    <property type="project" value="TreeGrafter"/>
</dbReference>
<comment type="caution">
    <text evidence="4">The sequence shown here is derived from an EMBL/GenBank/DDBJ whole genome shotgun (WGS) entry which is preliminary data.</text>
</comment>
<dbReference type="GO" id="GO:0006623">
    <property type="term" value="P:protein targeting to vacuole"/>
    <property type="evidence" value="ECO:0007669"/>
    <property type="project" value="InterPro"/>
</dbReference>
<evidence type="ECO:0000313" key="5">
    <source>
        <dbReference type="Proteomes" id="UP000053447"/>
    </source>
</evidence>
<dbReference type="Pfam" id="PF25066">
    <property type="entry name" value="TPR_VPS8_2"/>
    <property type="match status" value="1"/>
</dbReference>
<dbReference type="RefSeq" id="XP_018228215.1">
    <property type="nucleotide sequence ID" value="XM_018375609.1"/>
</dbReference>
<dbReference type="GO" id="GO:0030897">
    <property type="term" value="C:HOPS complex"/>
    <property type="evidence" value="ECO:0007669"/>
    <property type="project" value="TreeGrafter"/>
</dbReference>
<feature type="domain" description="VPS8-like TPR-like repeats" evidence="3">
    <location>
        <begin position="1241"/>
        <end position="1433"/>
    </location>
</feature>
<proteinExistence type="inferred from homology"/>
<feature type="domain" description="Vacuolar protein sorting-associated protein 8 central" evidence="2">
    <location>
        <begin position="680"/>
        <end position="890"/>
    </location>
</feature>
<dbReference type="GO" id="GO:0005770">
    <property type="term" value="C:late endosome"/>
    <property type="evidence" value="ECO:0007669"/>
    <property type="project" value="TreeGrafter"/>
</dbReference>
<evidence type="ECO:0000313" key="4">
    <source>
        <dbReference type="EMBL" id="KTW26884.1"/>
    </source>
</evidence>
<dbReference type="Gene3D" id="2.130.10.10">
    <property type="entry name" value="YVTN repeat-like/Quinoprotein amine dehydrogenase"/>
    <property type="match status" value="1"/>
</dbReference>
<keyword evidence="5" id="KW-1185">Reference proteome</keyword>
<dbReference type="OrthoDB" id="289913at2759"/>
<accession>A0A0W4ZES7</accession>
<dbReference type="PANTHER" id="PTHR12616">
    <property type="entry name" value="VACUOLAR PROTEIN SORTING VPS41"/>
    <property type="match status" value="1"/>
</dbReference>
<name>A0A0W4ZES7_PNEJ7</name>
<dbReference type="SUPFAM" id="SSF50978">
    <property type="entry name" value="WD40 repeat-like"/>
    <property type="match status" value="1"/>
</dbReference>
<dbReference type="InterPro" id="IPR025941">
    <property type="entry name" value="Vps8_central_dom"/>
</dbReference>
<evidence type="ECO:0000259" key="3">
    <source>
        <dbReference type="Pfam" id="PF25066"/>
    </source>
</evidence>
<protein>
    <submittedName>
        <fullName evidence="4">Uncharacterized protein</fullName>
    </submittedName>
</protein>
<evidence type="ECO:0000259" key="2">
    <source>
        <dbReference type="Pfam" id="PF12816"/>
    </source>
</evidence>
<dbReference type="eggNOG" id="KOG2079">
    <property type="taxonomic scope" value="Eukaryota"/>
</dbReference>
<dbReference type="GeneID" id="28941864"/>
<dbReference type="InterPro" id="IPR015943">
    <property type="entry name" value="WD40/YVTN_repeat-like_dom_sf"/>
</dbReference>
<dbReference type="Pfam" id="PF12816">
    <property type="entry name" value="TPR_Vps8"/>
    <property type="match status" value="1"/>
</dbReference>
<gene>
    <name evidence="4" type="ORF">T551_03346</name>
</gene>
<dbReference type="InterPro" id="IPR036322">
    <property type="entry name" value="WD40_repeat_dom_sf"/>
</dbReference>
<dbReference type="InterPro" id="IPR045111">
    <property type="entry name" value="Vps41/Vps8"/>
</dbReference>
<reference evidence="5" key="1">
    <citation type="journal article" date="2016" name="Nat. Commun.">
        <title>Genome analysis of three Pneumocystis species reveals adaptation mechanisms to life exclusively in mammalian hosts.</title>
        <authorList>
            <person name="Ma L."/>
            <person name="Chen Z."/>
            <person name="Huang D.W."/>
            <person name="Kutty G."/>
            <person name="Ishihara M."/>
            <person name="Wang H."/>
            <person name="Abouelleil A."/>
            <person name="Bishop L."/>
            <person name="Davey E."/>
            <person name="Deng R."/>
            <person name="Deng X."/>
            <person name="Fan L."/>
            <person name="Fantoni G."/>
            <person name="Fitzgerald M."/>
            <person name="Gogineni E."/>
            <person name="Goldberg J.M."/>
            <person name="Handley G."/>
            <person name="Hu X."/>
            <person name="Huber C."/>
            <person name="Jiao X."/>
            <person name="Jones K."/>
            <person name="Levin J.Z."/>
            <person name="Liu Y."/>
            <person name="Macdonald P."/>
            <person name="Melnikov A."/>
            <person name="Raley C."/>
            <person name="Sassi M."/>
            <person name="Sherman B.T."/>
            <person name="Song X."/>
            <person name="Sykes S."/>
            <person name="Tran B."/>
            <person name="Walsh L."/>
            <person name="Xia Y."/>
            <person name="Yang J."/>
            <person name="Young S."/>
            <person name="Zeng Q."/>
            <person name="Zheng X."/>
            <person name="Stephens R."/>
            <person name="Nusbaum C."/>
            <person name="Birren B.W."/>
            <person name="Azadi P."/>
            <person name="Lempicki R.A."/>
            <person name="Cuomo C.A."/>
            <person name="Kovacs J.A."/>
        </authorList>
    </citation>
    <scope>NUCLEOTIDE SEQUENCE [LARGE SCALE GENOMIC DNA]</scope>
    <source>
        <strain evidence="5">RU7</strain>
    </source>
</reference>
<dbReference type="Pfam" id="PF23410">
    <property type="entry name" value="Beta-prop_VPS8"/>
    <property type="match status" value="1"/>
</dbReference>
<organism evidence="4 5">
    <name type="scientific">Pneumocystis jirovecii (strain RU7)</name>
    <name type="common">Human pneumocystis pneumonia agent</name>
    <dbReference type="NCBI Taxonomy" id="1408657"/>
    <lineage>
        <taxon>Eukaryota</taxon>
        <taxon>Fungi</taxon>
        <taxon>Dikarya</taxon>
        <taxon>Ascomycota</taxon>
        <taxon>Taphrinomycotina</taxon>
        <taxon>Pneumocystomycetes</taxon>
        <taxon>Pneumocystaceae</taxon>
        <taxon>Pneumocystis</taxon>
    </lineage>
</organism>
<comment type="similarity">
    <text evidence="1">Belongs to the VPS8 family.</text>
</comment>
<dbReference type="InterPro" id="IPR059070">
    <property type="entry name" value="TPR_VPS8_2"/>
</dbReference>
<dbReference type="VEuPathDB" id="FungiDB:T551_03346"/>
<dbReference type="Proteomes" id="UP000053447">
    <property type="component" value="Unassembled WGS sequence"/>
</dbReference>
<sequence length="1564" mass="183526">MVKNIVKNEPEKIYDENGFVEEKLKKLSVSTENFDQIKKNYVSNNAVSIFQEKSFGDYCGMENRSFFNDYKRAENHYFLVSIFFLKNKNNIIQSTEKTSFSLPSSSIEDRVSEKVAKHSKSYSLTSLLFSSSCFNYSPNSSISVDIKSSEEEKDFDTFKDTIRWCKLKKISSEIFTKLTIKEYGSAMCICISDIIAVGTSKGLILIFDYRQTLKDIIRQKTEAMDFGSVTSMSISNDSMFLCSGHSRGYIFVWELRTPANLILTISPITINGPQNVFNSGHLNNSKICHVAFVNSCRSIVSSDNHGMTFYHIFNRNIISNSVHSIRLTGHRLINSSSNYKESNIVLALTSLSINDSKNTENSVTLIAILMSHKLSIITTSPIRSQFKTTRPMFLKADRHLLGVLSWFSSEKLKKKNIENINKIRLLYSWENYLSVLEIHKEPTFISSDRNIPSLLFKKISQWEEKELILAAQWFNMTIIVLLLRSQKIRIINIETMESFFSCDTPTEEILMLNYYDEKFSENNIIDKTYQENIQISTFCQSFFIFKKKIFLLCKDCIYVGIFTTWDYKLSLILNAKKFTKAISLMNLYYEGNCEKAILGLPLDDKLRHTLLEEKLLKIIVMSLKFILHENSSNLENMIPDKQVKKNLALVCIEACINMKMVDFLFDDVYNQFRKTGEEEIFLESIETFVLASKLKIIRPDVMKDIITIFLKKKLYSNLENIIFKIDLISLDIDESLKIFRKEKLYDILIYIWTQAFSDFITPIIHFLNLINCFFKNQQNNEINRKQENNIFPQYMDILRSDINKLFLYLSNSLLGRIYPTKIDMNKDMSILAKSSIYWFIFSGINIIWPKNNGILIKSIIDDSKESTFPYLRLILSYDVPAFLSVLNEAFEDDFLNEIDNTFELSKLSNIKITRQLIINILLEIMEEEVYSQNLIYFYIFIAYNISKYSQFIFLSDSILEKILIELGKNSNEDLSYKCQVSIIHLLSFYKPDDTNYLINLYEKNKFYKVLKFIYKQEKKFSKLLKVHIKDKDNSFELFECIVELFELKNQLNDKKISNLHKVIIEYSEEICSIDIIRFSQIINKYFPELHIKIIEKLEKSVMQYNYLKFLLNPQFFTNIETTVLKNGISIPNNCISNKSWITKEIQELFIILLCNFEPENLTNYIKSLNVNDIDVDNILSILENYRMIDAIIHLLRLNGKVSIAFEKNLEYISEFMLEIDISLKLELKKCIKNPNKLNFDNIKKQFENIEKNIITGISLCEEYFLQLISRKHQDSSILENPFDSSISVHKFQWIRLLEVIIKVSQIMLSELSDQLLKITSESLSYYNSNKNELIIKISDILEKVKTFIRDSVQNIFTSLYNLTSLSSSQLVIFFNILHQFLEMAILFPPIFEIKELLINIFQSYKYDQELLIITNKLLNKDLFKLIKYNQQIRNKGCKVEFSNCEVCKQDLWEHKNTIDFLYSQKKKKQNEILNKKELHDLIENEDILFPEKEIQEKRLHIKHDLSYLKKSEDLSVKNNVFPQVIIFMCGHNYHKDCLYSIEMRKEKNPVCVLCEALILQQQRY</sequence>
<dbReference type="STRING" id="1408657.A0A0W4ZES7"/>
<dbReference type="PANTHER" id="PTHR12616:SF8">
    <property type="entry name" value="VACUOLAR PROTEIN SORTING-ASSOCIATED PROTEIN 8 HOMOLOG"/>
    <property type="match status" value="1"/>
</dbReference>
<dbReference type="EMBL" id="LFWA01000016">
    <property type="protein sequence ID" value="KTW26884.1"/>
    <property type="molecule type" value="Genomic_DNA"/>
</dbReference>